<dbReference type="InterPro" id="IPR052570">
    <property type="entry name" value="FliJ"/>
</dbReference>
<reference evidence="11 12" key="1">
    <citation type="submission" date="2018-12" db="EMBL/GenBank/DDBJ databases">
        <authorList>
            <person name="Chong R.A."/>
        </authorList>
    </citation>
    <scope>NUCLEOTIDE SEQUENCE [LARGE SCALE GENOMIC DNA]</scope>
    <source>
        <strain evidence="11 12">Msa</strain>
    </source>
</reference>
<name>A0A4D6YCD9_9GAMM</name>
<dbReference type="GO" id="GO:0071973">
    <property type="term" value="P:bacterial-type flagellum-dependent cell motility"/>
    <property type="evidence" value="ECO:0007669"/>
    <property type="project" value="InterPro"/>
</dbReference>
<evidence type="ECO:0000256" key="8">
    <source>
        <dbReference type="ARBA" id="ARBA00022927"/>
    </source>
</evidence>
<dbReference type="PANTHER" id="PTHR38786:SF1">
    <property type="entry name" value="FLAGELLAR FLIJ PROTEIN"/>
    <property type="match status" value="1"/>
</dbReference>
<comment type="similarity">
    <text evidence="2">Belongs to the FliJ family.</text>
</comment>
<organism evidence="11 12">
    <name type="scientific">Buchnera aphidicola</name>
    <name type="common">Macrosiphoniella sanborni</name>
    <dbReference type="NCBI Taxonomy" id="1241865"/>
    <lineage>
        <taxon>Bacteria</taxon>
        <taxon>Pseudomonadati</taxon>
        <taxon>Pseudomonadota</taxon>
        <taxon>Gammaproteobacteria</taxon>
        <taxon>Enterobacterales</taxon>
        <taxon>Erwiniaceae</taxon>
        <taxon>Buchnera</taxon>
    </lineage>
</organism>
<keyword evidence="11" id="KW-0282">Flagellum</keyword>
<sequence>MEYKKKIFSILEKIEQKKIEQNLVNIKRLFLREKEHVDQLNILIDFQKEYLKKMNEKMKLGMSIHSWKNYNNFILLLDKAIQENLYFIENNKKNIQDNIKIWSKHQVKLNTWTSFNRIYKKKISKKIQKIQEQIMSDNFIQLKYFKKDDHLNVRNSK</sequence>
<dbReference type="Proteomes" id="UP000298745">
    <property type="component" value="Chromosome"/>
</dbReference>
<accession>A0A4D6YCD9</accession>
<dbReference type="PANTHER" id="PTHR38786">
    <property type="entry name" value="FLAGELLAR FLIJ PROTEIN"/>
    <property type="match status" value="1"/>
</dbReference>
<dbReference type="Pfam" id="PF02050">
    <property type="entry name" value="FliJ"/>
    <property type="match status" value="1"/>
</dbReference>
<dbReference type="GO" id="GO:0005886">
    <property type="term" value="C:plasma membrane"/>
    <property type="evidence" value="ECO:0007669"/>
    <property type="project" value="UniProtKB-SubCell"/>
</dbReference>
<keyword evidence="8" id="KW-0653">Protein transport</keyword>
<gene>
    <name evidence="11" type="ORF">D9V74_00365</name>
</gene>
<evidence type="ECO:0000313" key="11">
    <source>
        <dbReference type="EMBL" id="QCI23644.1"/>
    </source>
</evidence>
<dbReference type="OrthoDB" id="6554218at2"/>
<dbReference type="AlphaFoldDB" id="A0A4D6YCD9"/>
<dbReference type="InterPro" id="IPR053716">
    <property type="entry name" value="Flag_assembly_chemotaxis_eff"/>
</dbReference>
<keyword evidence="11" id="KW-0966">Cell projection</keyword>
<dbReference type="GO" id="GO:0009288">
    <property type="term" value="C:bacterial-type flagellum"/>
    <property type="evidence" value="ECO:0007669"/>
    <property type="project" value="InterPro"/>
</dbReference>
<evidence type="ECO:0000256" key="5">
    <source>
        <dbReference type="ARBA" id="ARBA00022475"/>
    </source>
</evidence>
<evidence type="ECO:0000256" key="10">
    <source>
        <dbReference type="ARBA" id="ARBA00023225"/>
    </source>
</evidence>
<evidence type="ECO:0000256" key="7">
    <source>
        <dbReference type="ARBA" id="ARBA00022795"/>
    </source>
</evidence>
<evidence type="ECO:0000256" key="4">
    <source>
        <dbReference type="ARBA" id="ARBA00022448"/>
    </source>
</evidence>
<evidence type="ECO:0000256" key="3">
    <source>
        <dbReference type="ARBA" id="ARBA00020392"/>
    </source>
</evidence>
<protein>
    <recommendedName>
        <fullName evidence="3">Flagellar FliJ protein</fullName>
    </recommendedName>
</protein>
<dbReference type="GO" id="GO:0044781">
    <property type="term" value="P:bacterial-type flagellum organization"/>
    <property type="evidence" value="ECO:0007669"/>
    <property type="project" value="UniProtKB-KW"/>
</dbReference>
<keyword evidence="7" id="KW-1005">Bacterial flagellum biogenesis</keyword>
<dbReference type="EMBL" id="CP034864">
    <property type="protein sequence ID" value="QCI23644.1"/>
    <property type="molecule type" value="Genomic_DNA"/>
</dbReference>
<comment type="subcellular location">
    <subcellularLocation>
        <location evidence="1">Cell membrane</location>
        <topology evidence="1">Peripheral membrane protein</topology>
        <orientation evidence="1">Cytoplasmic side</orientation>
    </subcellularLocation>
</comment>
<dbReference type="GO" id="GO:0006935">
    <property type="term" value="P:chemotaxis"/>
    <property type="evidence" value="ECO:0007669"/>
    <property type="project" value="UniProtKB-KW"/>
</dbReference>
<keyword evidence="11" id="KW-0969">Cilium</keyword>
<dbReference type="Gene3D" id="1.10.287.1700">
    <property type="match status" value="1"/>
</dbReference>
<reference evidence="11 12" key="2">
    <citation type="submission" date="2019-05" db="EMBL/GenBank/DDBJ databases">
        <title>Genome evolution of the obligate endosymbiont Buchnera aphidicola.</title>
        <authorList>
            <person name="Moran N.A."/>
        </authorList>
    </citation>
    <scope>NUCLEOTIDE SEQUENCE [LARGE SCALE GENOMIC DNA]</scope>
    <source>
        <strain evidence="11 12">Msa</strain>
    </source>
</reference>
<evidence type="ECO:0000313" key="12">
    <source>
        <dbReference type="Proteomes" id="UP000298745"/>
    </source>
</evidence>
<evidence type="ECO:0000256" key="2">
    <source>
        <dbReference type="ARBA" id="ARBA00010004"/>
    </source>
</evidence>
<evidence type="ECO:0000256" key="1">
    <source>
        <dbReference type="ARBA" id="ARBA00004413"/>
    </source>
</evidence>
<proteinExistence type="inferred from homology"/>
<dbReference type="RefSeq" id="WP_158362233.1">
    <property type="nucleotide sequence ID" value="NZ_CP034864.1"/>
</dbReference>
<keyword evidence="10" id="KW-1006">Bacterial flagellum protein export</keyword>
<dbReference type="GO" id="GO:0015031">
    <property type="term" value="P:protein transport"/>
    <property type="evidence" value="ECO:0007669"/>
    <property type="project" value="UniProtKB-KW"/>
</dbReference>
<keyword evidence="9" id="KW-0472">Membrane</keyword>
<dbReference type="InterPro" id="IPR012823">
    <property type="entry name" value="Flagell_FliJ"/>
</dbReference>
<keyword evidence="6" id="KW-0145">Chemotaxis</keyword>
<keyword evidence="4" id="KW-0813">Transport</keyword>
<evidence type="ECO:0000256" key="9">
    <source>
        <dbReference type="ARBA" id="ARBA00023136"/>
    </source>
</evidence>
<evidence type="ECO:0000256" key="6">
    <source>
        <dbReference type="ARBA" id="ARBA00022500"/>
    </source>
</evidence>
<keyword evidence="5" id="KW-1003">Cell membrane</keyword>